<organism evidence="2">
    <name type="scientific">uncultured Dehalococcoidia bacterium</name>
    <dbReference type="NCBI Taxonomy" id="498747"/>
    <lineage>
        <taxon>Bacteria</taxon>
        <taxon>Bacillati</taxon>
        <taxon>Chloroflexota</taxon>
        <taxon>Dehalococcoidia</taxon>
        <taxon>environmental samples</taxon>
    </lineage>
</organism>
<dbReference type="AlphaFoldDB" id="A0A871YDP9"/>
<dbReference type="Gene3D" id="3.40.1380.20">
    <property type="entry name" value="Pyruvate kinase, C-terminal domain"/>
    <property type="match status" value="1"/>
</dbReference>
<feature type="domain" description="Pyruvate kinase C-terminal" evidence="1">
    <location>
        <begin position="18"/>
        <end position="162"/>
    </location>
</feature>
<evidence type="ECO:0000313" key="2">
    <source>
        <dbReference type="EMBL" id="QOV09058.1"/>
    </source>
</evidence>
<dbReference type="PIRSF" id="PIRSF016138">
    <property type="entry name" value="UCP016138"/>
    <property type="match status" value="1"/>
</dbReference>
<evidence type="ECO:0000259" key="1">
    <source>
        <dbReference type="Pfam" id="PF02887"/>
    </source>
</evidence>
<gene>
    <name evidence="2" type="ORF">HULAa30F3_00011</name>
</gene>
<accession>A0A871YDP9</accession>
<name>A0A871YDP9_9CHLR</name>
<protein>
    <recommendedName>
        <fullName evidence="1">Pyruvate kinase C-terminal domain-containing protein</fullName>
    </recommendedName>
</protein>
<proteinExistence type="predicted"/>
<dbReference type="Pfam" id="PF02887">
    <property type="entry name" value="PK_C"/>
    <property type="match status" value="1"/>
</dbReference>
<reference evidence="2" key="1">
    <citation type="submission" date="2020-10" db="EMBL/GenBank/DDBJ databases">
        <title>Diverse heliorhodopsins detected via functional metagenomics in peat lake Actinobacteria, Chloroflexi and Archaea.</title>
        <authorList>
            <person name="Chazan A."/>
            <person name="Rozenberg A."/>
            <person name="Tahan R."/>
            <person name="Mannen K."/>
            <person name="Nagata T."/>
            <person name="Yaish S."/>
            <person name="Larom S."/>
            <person name="Kandori H."/>
            <person name="Inoue K."/>
            <person name="Beja O."/>
            <person name="Pushkarev A."/>
        </authorList>
    </citation>
    <scope>NUCLEOTIDE SEQUENCE</scope>
</reference>
<dbReference type="SUPFAM" id="SSF52935">
    <property type="entry name" value="PK C-terminal domain-like"/>
    <property type="match status" value="1"/>
</dbReference>
<dbReference type="InterPro" id="IPR015074">
    <property type="entry name" value="DUF1867"/>
</dbReference>
<dbReference type="EMBL" id="MW122882">
    <property type="protein sequence ID" value="QOV09058.1"/>
    <property type="molecule type" value="Genomic_DNA"/>
</dbReference>
<sequence>MELKTTYFTSTGAENTPATLKLAAQRASELGIKKILVSSTHGPTALAAVEALKGFQVIIVTHETGFEEPGVQEFPAETRAQLEAKGVIVLSVTHAFGGLSRAMRKKFNTYVLGEIIANTLRIFGHGVKVAVEITLMAADCGAVRTDETVISLGGTEGGVDTAIVCRPVNAQRFFDLKVHEIICKPHLDA</sequence>
<dbReference type="InterPro" id="IPR015795">
    <property type="entry name" value="Pyrv_Knase_C"/>
</dbReference>
<dbReference type="InterPro" id="IPR036918">
    <property type="entry name" value="Pyrv_Knase_C_sf"/>
</dbReference>